<dbReference type="Proteomes" id="UP000176308">
    <property type="component" value="Unassembled WGS sequence"/>
</dbReference>
<sequence length="457" mass="51874">MAKKPEKAKPSLRGGKSGELSSFQDLNPADFPETNSVIDLDVDLMEISISITDDSEEVKKIEDSAAGIRAWLETHLPKLDELYAAPKAVRIRSENTSAVKRIKDKIHGFMNHPEAAYRQAAWVAFLIHKIKSATGNYLETIEWLSKMVSDGYLEEGDYRAPLQAWKYYFRVPEVACFTRPEFEEVKVAMKELVGRVNQATAQQRQGRVSELQKEANLQPAETFVKGNEGKSFIFVPPQISDKNGKIEIRKAGYLLVEVTQDERIYPLEGVGSFEERVAEANQKRIFVKGFTLAWDFPPSKKKLVEAGFSEEQASDFFFCWYLLKRAKSLLEQGNQHLEEKIELSKEVSISEEGFFLDGQDGYVLVDFEGVWETWTPDKDDQSGKRQKKQEIYSLFLLVKREEGMISIVSCPDHLKGFFSACMATYTEGQKFLGVPEPLRSILQAQYGATQTRSLLNS</sequence>
<evidence type="ECO:0000313" key="2">
    <source>
        <dbReference type="EMBL" id="OGZ70103.1"/>
    </source>
</evidence>
<feature type="region of interest" description="Disordered" evidence="1">
    <location>
        <begin position="1"/>
        <end position="28"/>
    </location>
</feature>
<evidence type="ECO:0000313" key="3">
    <source>
        <dbReference type="Proteomes" id="UP000176308"/>
    </source>
</evidence>
<comment type="caution">
    <text evidence="2">The sequence shown here is derived from an EMBL/GenBank/DDBJ whole genome shotgun (WGS) entry which is preliminary data.</text>
</comment>
<evidence type="ECO:0000256" key="1">
    <source>
        <dbReference type="SAM" id="MobiDB-lite"/>
    </source>
</evidence>
<dbReference type="EMBL" id="MHOX01000036">
    <property type="protein sequence ID" value="OGZ70103.1"/>
    <property type="molecule type" value="Genomic_DNA"/>
</dbReference>
<dbReference type="AlphaFoldDB" id="A0A1G2I5Q4"/>
<organism evidence="2 3">
    <name type="scientific">Candidatus Staskawiczbacteria bacterium RIFCSPLOWO2_01_FULL_33_9</name>
    <dbReference type="NCBI Taxonomy" id="1802211"/>
    <lineage>
        <taxon>Bacteria</taxon>
        <taxon>Candidatus Staskawicziibacteriota</taxon>
    </lineage>
</organism>
<protein>
    <submittedName>
        <fullName evidence="2">Uncharacterized protein</fullName>
    </submittedName>
</protein>
<proteinExistence type="predicted"/>
<gene>
    <name evidence="2" type="ORF">A2904_00400</name>
</gene>
<name>A0A1G2I5Q4_9BACT</name>
<accession>A0A1G2I5Q4</accession>
<reference evidence="2 3" key="1">
    <citation type="journal article" date="2016" name="Nat. Commun.">
        <title>Thousands of microbial genomes shed light on interconnected biogeochemical processes in an aquifer system.</title>
        <authorList>
            <person name="Anantharaman K."/>
            <person name="Brown C.T."/>
            <person name="Hug L.A."/>
            <person name="Sharon I."/>
            <person name="Castelle C.J."/>
            <person name="Probst A.J."/>
            <person name="Thomas B.C."/>
            <person name="Singh A."/>
            <person name="Wilkins M.J."/>
            <person name="Karaoz U."/>
            <person name="Brodie E.L."/>
            <person name="Williams K.H."/>
            <person name="Hubbard S.S."/>
            <person name="Banfield J.F."/>
        </authorList>
    </citation>
    <scope>NUCLEOTIDE SEQUENCE [LARGE SCALE GENOMIC DNA]</scope>
</reference>